<evidence type="ECO:0008006" key="3">
    <source>
        <dbReference type="Google" id="ProtNLM"/>
    </source>
</evidence>
<feature type="chain" id="PRO_5035831853" description="Secreted protein" evidence="1">
    <location>
        <begin position="18"/>
        <end position="120"/>
    </location>
</feature>
<proteinExistence type="predicted"/>
<keyword evidence="1" id="KW-0732">Signal</keyword>
<protein>
    <recommendedName>
        <fullName evidence="3">Secreted protein</fullName>
    </recommendedName>
</protein>
<evidence type="ECO:0000256" key="1">
    <source>
        <dbReference type="SAM" id="SignalP"/>
    </source>
</evidence>
<accession>A0A8S9L2N4</accession>
<name>A0A8S9L2N4_BRACR</name>
<gene>
    <name evidence="2" type="ORF">F2Q70_00025906</name>
</gene>
<dbReference type="EMBL" id="QGKY02000094">
    <property type="protein sequence ID" value="KAF2601584.1"/>
    <property type="molecule type" value="Genomic_DNA"/>
</dbReference>
<organism evidence="2">
    <name type="scientific">Brassica cretica</name>
    <name type="common">Mustard</name>
    <dbReference type="NCBI Taxonomy" id="69181"/>
    <lineage>
        <taxon>Eukaryota</taxon>
        <taxon>Viridiplantae</taxon>
        <taxon>Streptophyta</taxon>
        <taxon>Embryophyta</taxon>
        <taxon>Tracheophyta</taxon>
        <taxon>Spermatophyta</taxon>
        <taxon>Magnoliopsida</taxon>
        <taxon>eudicotyledons</taxon>
        <taxon>Gunneridae</taxon>
        <taxon>Pentapetalae</taxon>
        <taxon>rosids</taxon>
        <taxon>malvids</taxon>
        <taxon>Brassicales</taxon>
        <taxon>Brassicaceae</taxon>
        <taxon>Brassiceae</taxon>
        <taxon>Brassica</taxon>
    </lineage>
</organism>
<sequence>MVVWIASAVICLYAGKGELVGDLDQGDLIHERSIGVGVGVALPDRTGYPGSLSTMDCMASSLLENICSRVRFYDSSWLSFSALCSSCLECSSSFSFKLWTSEESSGFSATSIRAQFSSVT</sequence>
<evidence type="ECO:0000313" key="2">
    <source>
        <dbReference type="EMBL" id="KAF2601584.1"/>
    </source>
</evidence>
<comment type="caution">
    <text evidence="2">The sequence shown here is derived from an EMBL/GenBank/DDBJ whole genome shotgun (WGS) entry which is preliminary data.</text>
</comment>
<reference evidence="2" key="1">
    <citation type="submission" date="2019-12" db="EMBL/GenBank/DDBJ databases">
        <title>Genome sequencing and annotation of Brassica cretica.</title>
        <authorList>
            <person name="Studholme D.J."/>
            <person name="Sarris P.F."/>
        </authorList>
    </citation>
    <scope>NUCLEOTIDE SEQUENCE</scope>
    <source>
        <strain evidence="2">PFS-102/07</strain>
        <tissue evidence="2">Leaf</tissue>
    </source>
</reference>
<dbReference type="AlphaFoldDB" id="A0A8S9L2N4"/>
<feature type="signal peptide" evidence="1">
    <location>
        <begin position="1"/>
        <end position="17"/>
    </location>
</feature>